<dbReference type="EMBL" id="MK500327">
    <property type="protein sequence ID" value="QBK85464.1"/>
    <property type="molecule type" value="Genomic_DNA"/>
</dbReference>
<proteinExistence type="predicted"/>
<accession>A0A481YSL3</accession>
<protein>
    <submittedName>
        <fullName evidence="2">Uncharacterized protein</fullName>
    </submittedName>
</protein>
<reference evidence="2" key="1">
    <citation type="journal article" date="2019" name="MBio">
        <title>Virus Genomes from Deep Sea Sediments Expand the Ocean Megavirome and Support Independent Origins of Viral Gigantism.</title>
        <authorList>
            <person name="Backstrom D."/>
            <person name="Yutin N."/>
            <person name="Jorgensen S.L."/>
            <person name="Dharamshi J."/>
            <person name="Homa F."/>
            <person name="Zaremba-Niedwiedzka K."/>
            <person name="Spang A."/>
            <person name="Wolf Y.I."/>
            <person name="Koonin E.V."/>
            <person name="Ettema T.J."/>
        </authorList>
    </citation>
    <scope>NUCLEOTIDE SEQUENCE</scope>
</reference>
<organism evidence="2">
    <name type="scientific">Marseillevirus LCMAC101</name>
    <dbReference type="NCBI Taxonomy" id="2506602"/>
    <lineage>
        <taxon>Viruses</taxon>
        <taxon>Varidnaviria</taxon>
        <taxon>Bamfordvirae</taxon>
        <taxon>Nucleocytoviricota</taxon>
        <taxon>Megaviricetes</taxon>
        <taxon>Pimascovirales</taxon>
        <taxon>Pimascovirales incertae sedis</taxon>
        <taxon>Marseilleviridae</taxon>
    </lineage>
</organism>
<sequence length="140" mass="16312">MATIETVRRVKEDAKQDLAKAQKNSKECERRLRESKEKEKLAQQELEKKESEILSSYYGEEARGIVDGWKARIRVLKRNTGCVTHQTRHVFMENRKREGFLVDREYKTDSLGSKMELEACIALGIDYSTEDTMPYFQKGS</sequence>
<evidence type="ECO:0000313" key="2">
    <source>
        <dbReference type="EMBL" id="QBK85464.1"/>
    </source>
</evidence>
<gene>
    <name evidence="2" type="ORF">LCMAC101_00510</name>
</gene>
<evidence type="ECO:0000256" key="1">
    <source>
        <dbReference type="SAM" id="MobiDB-lite"/>
    </source>
</evidence>
<feature type="region of interest" description="Disordered" evidence="1">
    <location>
        <begin position="1"/>
        <end position="45"/>
    </location>
</feature>
<name>A0A481YSL3_9VIRU</name>